<organism evidence="1">
    <name type="scientific">marine metagenome</name>
    <dbReference type="NCBI Taxonomy" id="408172"/>
    <lineage>
        <taxon>unclassified sequences</taxon>
        <taxon>metagenomes</taxon>
        <taxon>ecological metagenomes</taxon>
    </lineage>
</organism>
<reference evidence="1" key="1">
    <citation type="submission" date="2018-05" db="EMBL/GenBank/DDBJ databases">
        <authorList>
            <person name="Lanie J.A."/>
            <person name="Ng W.-L."/>
            <person name="Kazmierczak K.M."/>
            <person name="Andrzejewski T.M."/>
            <person name="Davidsen T.M."/>
            <person name="Wayne K.J."/>
            <person name="Tettelin H."/>
            <person name="Glass J.I."/>
            <person name="Rusch D."/>
            <person name="Podicherti R."/>
            <person name="Tsui H.-C.T."/>
            <person name="Winkler M.E."/>
        </authorList>
    </citation>
    <scope>NUCLEOTIDE SEQUENCE</scope>
</reference>
<dbReference type="AlphaFoldDB" id="A0A382SNE6"/>
<gene>
    <name evidence="1" type="ORF">METZ01_LOCUS364334</name>
</gene>
<evidence type="ECO:0000313" key="1">
    <source>
        <dbReference type="EMBL" id="SVD11480.1"/>
    </source>
</evidence>
<feature type="non-terminal residue" evidence="1">
    <location>
        <position position="123"/>
    </location>
</feature>
<protein>
    <recommendedName>
        <fullName evidence="2">Non-haem dioxygenase N-terminal domain-containing protein</fullName>
    </recommendedName>
</protein>
<name>A0A382SNE6_9ZZZZ</name>
<dbReference type="EMBL" id="UINC01130425">
    <property type="protein sequence ID" value="SVD11480.1"/>
    <property type="molecule type" value="Genomic_DNA"/>
</dbReference>
<evidence type="ECO:0008006" key="2">
    <source>
        <dbReference type="Google" id="ProtNLM"/>
    </source>
</evidence>
<dbReference type="SUPFAM" id="SSF51197">
    <property type="entry name" value="Clavaminate synthase-like"/>
    <property type="match status" value="1"/>
</dbReference>
<sequence length="123" mass="13760">MSNPAPSMDMYCAPAFADFNPEHAALGPTPERLAHLDEHGFVIINDFVDSPWIAQLLEAGRRVTEACAPEVGYDRLDTSRGYVHRTGDDEPWAIRGIMHPAFGEPVFAEFHGSDEFFEFCSSW</sequence>
<accession>A0A382SNE6</accession>
<proteinExistence type="predicted"/>